<dbReference type="Pfam" id="PF00581">
    <property type="entry name" value="Rhodanese"/>
    <property type="match status" value="1"/>
</dbReference>
<dbReference type="InterPro" id="IPR036873">
    <property type="entry name" value="Rhodanese-like_dom_sf"/>
</dbReference>
<proteinExistence type="predicted"/>
<reference evidence="6 7" key="2">
    <citation type="submission" date="2023-12" db="EMBL/GenBank/DDBJ databases">
        <title>Description of an unclassified Opitutus bacterium of Verrucomicrobiota.</title>
        <authorList>
            <person name="Zhang D.-F."/>
        </authorList>
    </citation>
    <scope>NUCLEOTIDE SEQUENCE [LARGE SCALE GENOMIC DNA]</scope>
    <source>
        <strain evidence="6 7">WL0086</strain>
    </source>
</reference>
<keyword evidence="1" id="KW-0805">Transcription regulation</keyword>
<reference evidence="6 7" key="1">
    <citation type="submission" date="2021-08" db="EMBL/GenBank/DDBJ databases">
        <authorList>
            <person name="Zhang D."/>
            <person name="Zhang A."/>
            <person name="Wang L."/>
        </authorList>
    </citation>
    <scope>NUCLEOTIDE SEQUENCE [LARGE SCALE GENOMIC DNA]</scope>
    <source>
        <strain evidence="6 7">WL0086</strain>
    </source>
</reference>
<gene>
    <name evidence="6" type="ORF">K1X11_017285</name>
</gene>
<evidence type="ECO:0000256" key="1">
    <source>
        <dbReference type="ARBA" id="ARBA00023015"/>
    </source>
</evidence>
<dbReference type="PANTHER" id="PTHR43132:SF8">
    <property type="entry name" value="HTH-TYPE TRANSCRIPTIONAL REGULATOR KMTR"/>
    <property type="match status" value="1"/>
</dbReference>
<accession>A0ABZ1C5E5</accession>
<evidence type="ECO:0000256" key="3">
    <source>
        <dbReference type="ARBA" id="ARBA00023163"/>
    </source>
</evidence>
<dbReference type="CDD" id="cd00158">
    <property type="entry name" value="RHOD"/>
    <property type="match status" value="1"/>
</dbReference>
<dbReference type="SMART" id="SM00450">
    <property type="entry name" value="RHOD"/>
    <property type="match status" value="1"/>
</dbReference>
<organism evidence="6 7">
    <name type="scientific">Actomonas aquatica</name>
    <dbReference type="NCBI Taxonomy" id="2866162"/>
    <lineage>
        <taxon>Bacteria</taxon>
        <taxon>Pseudomonadati</taxon>
        <taxon>Verrucomicrobiota</taxon>
        <taxon>Opitutia</taxon>
        <taxon>Opitutales</taxon>
        <taxon>Opitutaceae</taxon>
        <taxon>Actomonas</taxon>
    </lineage>
</organism>
<dbReference type="EMBL" id="CP139781">
    <property type="protein sequence ID" value="WRQ86568.1"/>
    <property type="molecule type" value="Genomic_DNA"/>
</dbReference>
<feature type="domain" description="HTH arsR-type" evidence="5">
    <location>
        <begin position="6"/>
        <end position="100"/>
    </location>
</feature>
<dbReference type="InterPro" id="IPR051011">
    <property type="entry name" value="Metal_resp_trans_reg"/>
</dbReference>
<dbReference type="InterPro" id="IPR036388">
    <property type="entry name" value="WH-like_DNA-bd_sf"/>
</dbReference>
<dbReference type="SUPFAM" id="SSF52821">
    <property type="entry name" value="Rhodanese/Cell cycle control phosphatase"/>
    <property type="match status" value="1"/>
</dbReference>
<feature type="domain" description="Rhodanese" evidence="4">
    <location>
        <begin position="130"/>
        <end position="219"/>
    </location>
</feature>
<evidence type="ECO:0000313" key="7">
    <source>
        <dbReference type="Proteomes" id="UP000738431"/>
    </source>
</evidence>
<protein>
    <submittedName>
        <fullName evidence="6">Metalloregulator ArsR/SmtB family transcription factor</fullName>
    </submittedName>
</protein>
<dbReference type="PROSITE" id="PS50987">
    <property type="entry name" value="HTH_ARSR_2"/>
    <property type="match status" value="1"/>
</dbReference>
<dbReference type="Gene3D" id="1.10.10.10">
    <property type="entry name" value="Winged helix-like DNA-binding domain superfamily/Winged helix DNA-binding domain"/>
    <property type="match status" value="1"/>
</dbReference>
<evidence type="ECO:0000256" key="2">
    <source>
        <dbReference type="ARBA" id="ARBA00023125"/>
    </source>
</evidence>
<dbReference type="InterPro" id="IPR011991">
    <property type="entry name" value="ArsR-like_HTH"/>
</dbReference>
<dbReference type="Pfam" id="PF01022">
    <property type="entry name" value="HTH_5"/>
    <property type="match status" value="1"/>
</dbReference>
<dbReference type="SMART" id="SM00418">
    <property type="entry name" value="HTH_ARSR"/>
    <property type="match status" value="1"/>
</dbReference>
<evidence type="ECO:0000259" key="5">
    <source>
        <dbReference type="PROSITE" id="PS50987"/>
    </source>
</evidence>
<dbReference type="InterPro" id="IPR036390">
    <property type="entry name" value="WH_DNA-bd_sf"/>
</dbReference>
<evidence type="ECO:0000313" key="6">
    <source>
        <dbReference type="EMBL" id="WRQ86568.1"/>
    </source>
</evidence>
<dbReference type="PANTHER" id="PTHR43132">
    <property type="entry name" value="ARSENICAL RESISTANCE OPERON REPRESSOR ARSR-RELATED"/>
    <property type="match status" value="1"/>
</dbReference>
<dbReference type="CDD" id="cd00090">
    <property type="entry name" value="HTH_ARSR"/>
    <property type="match status" value="1"/>
</dbReference>
<dbReference type="PROSITE" id="PS00380">
    <property type="entry name" value="RHODANESE_1"/>
    <property type="match status" value="1"/>
</dbReference>
<keyword evidence="3" id="KW-0804">Transcription</keyword>
<name>A0ABZ1C5E5_9BACT</name>
<dbReference type="PRINTS" id="PR00778">
    <property type="entry name" value="HTHARSR"/>
</dbReference>
<dbReference type="InterPro" id="IPR001845">
    <property type="entry name" value="HTH_ArsR_DNA-bd_dom"/>
</dbReference>
<evidence type="ECO:0000259" key="4">
    <source>
        <dbReference type="PROSITE" id="PS50206"/>
    </source>
</evidence>
<dbReference type="InterPro" id="IPR001307">
    <property type="entry name" value="Thiosulphate_STrfase_CS"/>
</dbReference>
<dbReference type="Gene3D" id="3.40.250.10">
    <property type="entry name" value="Rhodanese-like domain"/>
    <property type="match status" value="1"/>
</dbReference>
<dbReference type="NCBIfam" id="NF033788">
    <property type="entry name" value="HTH_metalloreg"/>
    <property type="match status" value="1"/>
</dbReference>
<dbReference type="PROSITE" id="PS50206">
    <property type="entry name" value="RHODANESE_3"/>
    <property type="match status" value="1"/>
</dbReference>
<keyword evidence="7" id="KW-1185">Reference proteome</keyword>
<dbReference type="InterPro" id="IPR001763">
    <property type="entry name" value="Rhodanese-like_dom"/>
</dbReference>
<sequence>MAGPGIKRLLYAQFAQVAKTLASAPRLELLELLAQRERSVEELVGLTDLPVANVSQHLQHLRRSGLVANRRDGKHIHYRLADPAVVNLLGTLQELAERNHVETARTIDRYFKKRDALEPVSRTELLRRKKAGAVFVIDVRPVEEFAEGHIPGAMHVPLVELERRLAEFPRDQEIVAYCRGPYCVLAFEAVARLRRQGYQARRLQDGFPEWKLARLPVATTAVA</sequence>
<dbReference type="Proteomes" id="UP000738431">
    <property type="component" value="Chromosome"/>
</dbReference>
<dbReference type="RefSeq" id="WP_225919714.1">
    <property type="nucleotide sequence ID" value="NZ_CP139781.1"/>
</dbReference>
<dbReference type="SUPFAM" id="SSF46785">
    <property type="entry name" value="Winged helix' DNA-binding domain"/>
    <property type="match status" value="1"/>
</dbReference>
<keyword evidence="2" id="KW-0238">DNA-binding</keyword>